<evidence type="ECO:0000313" key="3">
    <source>
        <dbReference type="Proteomes" id="UP000242146"/>
    </source>
</evidence>
<comment type="caution">
    <text evidence="2">The sequence shown here is derived from an EMBL/GenBank/DDBJ whole genome shotgun (WGS) entry which is preliminary data.</text>
</comment>
<dbReference type="AlphaFoldDB" id="A0A1X2G874"/>
<evidence type="ECO:0000313" key="2">
    <source>
        <dbReference type="EMBL" id="ORX47510.1"/>
    </source>
</evidence>
<proteinExistence type="predicted"/>
<evidence type="ECO:0000256" key="1">
    <source>
        <dbReference type="SAM" id="MobiDB-lite"/>
    </source>
</evidence>
<organism evidence="2 3">
    <name type="scientific">Hesseltinella vesiculosa</name>
    <dbReference type="NCBI Taxonomy" id="101127"/>
    <lineage>
        <taxon>Eukaryota</taxon>
        <taxon>Fungi</taxon>
        <taxon>Fungi incertae sedis</taxon>
        <taxon>Mucoromycota</taxon>
        <taxon>Mucoromycotina</taxon>
        <taxon>Mucoromycetes</taxon>
        <taxon>Mucorales</taxon>
        <taxon>Cunninghamellaceae</taxon>
        <taxon>Hesseltinella</taxon>
    </lineage>
</organism>
<accession>A0A1X2G874</accession>
<name>A0A1X2G874_9FUNG</name>
<gene>
    <name evidence="2" type="ORF">DM01DRAFT_1348637</name>
</gene>
<dbReference type="Proteomes" id="UP000242146">
    <property type="component" value="Unassembled WGS sequence"/>
</dbReference>
<feature type="compositionally biased region" description="Polar residues" evidence="1">
    <location>
        <begin position="50"/>
        <end position="66"/>
    </location>
</feature>
<feature type="region of interest" description="Disordered" evidence="1">
    <location>
        <begin position="49"/>
        <end position="82"/>
    </location>
</feature>
<keyword evidence="3" id="KW-1185">Reference proteome</keyword>
<sequence length="173" mass="19249">MAAMFGLSLKVANKIPLCDTLKAKPNGLIAHHDFGDTDAKLDLVKPVSPIANQPTTTGDNAPSVNSADDLHENDSHGSSSTEMETESFFYGNIYQLSVRNLSFSKELYGQGQKNWHSLHDWRCQIYNIGMKAHHWNRLLAEIDAISLDQCESLLPEYVTVFDQLLGIGDKTKK</sequence>
<protein>
    <submittedName>
        <fullName evidence="2">Uncharacterized protein</fullName>
    </submittedName>
</protein>
<reference evidence="2 3" key="1">
    <citation type="submission" date="2016-07" db="EMBL/GenBank/DDBJ databases">
        <title>Pervasive Adenine N6-methylation of Active Genes in Fungi.</title>
        <authorList>
            <consortium name="DOE Joint Genome Institute"/>
            <person name="Mondo S.J."/>
            <person name="Dannebaum R.O."/>
            <person name="Kuo R.C."/>
            <person name="Labutti K."/>
            <person name="Haridas S."/>
            <person name="Kuo A."/>
            <person name="Salamov A."/>
            <person name="Ahrendt S.R."/>
            <person name="Lipzen A."/>
            <person name="Sullivan W."/>
            <person name="Andreopoulos W.B."/>
            <person name="Clum A."/>
            <person name="Lindquist E."/>
            <person name="Daum C."/>
            <person name="Ramamoorthy G.K."/>
            <person name="Gryganskyi A."/>
            <person name="Culley D."/>
            <person name="Magnuson J.K."/>
            <person name="James T.Y."/>
            <person name="O'Malley M.A."/>
            <person name="Stajich J.E."/>
            <person name="Spatafora J.W."/>
            <person name="Visel A."/>
            <person name="Grigoriev I.V."/>
        </authorList>
    </citation>
    <scope>NUCLEOTIDE SEQUENCE [LARGE SCALE GENOMIC DNA]</scope>
    <source>
        <strain evidence="2 3">NRRL 3301</strain>
    </source>
</reference>
<dbReference type="EMBL" id="MCGT01000033">
    <property type="protein sequence ID" value="ORX47510.1"/>
    <property type="molecule type" value="Genomic_DNA"/>
</dbReference>